<keyword evidence="1" id="KW-0812">Transmembrane</keyword>
<dbReference type="AlphaFoldDB" id="A0A8J5MMN5"/>
<dbReference type="InterPro" id="IPR053202">
    <property type="entry name" value="EGF_Rcpt_Signaling_Reg"/>
</dbReference>
<accession>A0A8J5MMN5</accession>
<dbReference type="GO" id="GO:0005794">
    <property type="term" value="C:Golgi apparatus"/>
    <property type="evidence" value="ECO:0007669"/>
    <property type="project" value="TreeGrafter"/>
</dbReference>
<organism evidence="3 4">
    <name type="scientific">Homarus americanus</name>
    <name type="common">American lobster</name>
    <dbReference type="NCBI Taxonomy" id="6706"/>
    <lineage>
        <taxon>Eukaryota</taxon>
        <taxon>Metazoa</taxon>
        <taxon>Ecdysozoa</taxon>
        <taxon>Arthropoda</taxon>
        <taxon>Crustacea</taxon>
        <taxon>Multicrustacea</taxon>
        <taxon>Malacostraca</taxon>
        <taxon>Eumalacostraca</taxon>
        <taxon>Eucarida</taxon>
        <taxon>Decapoda</taxon>
        <taxon>Pleocyemata</taxon>
        <taxon>Astacidea</taxon>
        <taxon>Nephropoidea</taxon>
        <taxon>Nephropidae</taxon>
        <taxon>Homarus</taxon>
    </lineage>
</organism>
<proteinExistence type="predicted"/>
<keyword evidence="1" id="KW-1133">Transmembrane helix</keyword>
<dbReference type="Proteomes" id="UP000747542">
    <property type="component" value="Unassembled WGS sequence"/>
</dbReference>
<dbReference type="PANTHER" id="PTHR34009:SF2">
    <property type="entry name" value="PROTEIN STAR"/>
    <property type="match status" value="1"/>
</dbReference>
<reference evidence="3" key="1">
    <citation type="journal article" date="2021" name="Sci. Adv.">
        <title>The American lobster genome reveals insights on longevity, neural, and immune adaptations.</title>
        <authorList>
            <person name="Polinski J.M."/>
            <person name="Zimin A.V."/>
            <person name="Clark K.F."/>
            <person name="Kohn A.B."/>
            <person name="Sadowski N."/>
            <person name="Timp W."/>
            <person name="Ptitsyn A."/>
            <person name="Khanna P."/>
            <person name="Romanova D.Y."/>
            <person name="Williams P."/>
            <person name="Greenwood S.J."/>
            <person name="Moroz L.L."/>
            <person name="Walt D.R."/>
            <person name="Bodnar A.G."/>
        </authorList>
    </citation>
    <scope>NUCLEOTIDE SEQUENCE</scope>
    <source>
        <strain evidence="3">GMGI-L3</strain>
    </source>
</reference>
<gene>
    <name evidence="3" type="primary">S-L15</name>
    <name evidence="3" type="ORF">Hamer_G024120</name>
</gene>
<dbReference type="GO" id="GO:0016197">
    <property type="term" value="P:endosomal transport"/>
    <property type="evidence" value="ECO:0007669"/>
    <property type="project" value="TreeGrafter"/>
</dbReference>
<dbReference type="InterPro" id="IPR006342">
    <property type="entry name" value="FkbM_mtfrase"/>
</dbReference>
<evidence type="ECO:0000256" key="1">
    <source>
        <dbReference type="SAM" id="Phobius"/>
    </source>
</evidence>
<dbReference type="GO" id="GO:0005886">
    <property type="term" value="C:plasma membrane"/>
    <property type="evidence" value="ECO:0007669"/>
    <property type="project" value="TreeGrafter"/>
</dbReference>
<dbReference type="GO" id="GO:0031902">
    <property type="term" value="C:late endosome membrane"/>
    <property type="evidence" value="ECO:0007669"/>
    <property type="project" value="TreeGrafter"/>
</dbReference>
<name>A0A8J5MMN5_HOMAM</name>
<protein>
    <submittedName>
        <fullName evidence="3">Star-like 15</fullName>
    </submittedName>
</protein>
<dbReference type="GO" id="GO:0006888">
    <property type="term" value="P:endoplasmic reticulum to Golgi vesicle-mediated transport"/>
    <property type="evidence" value="ECO:0007669"/>
    <property type="project" value="TreeGrafter"/>
</dbReference>
<evidence type="ECO:0000313" key="4">
    <source>
        <dbReference type="Proteomes" id="UP000747542"/>
    </source>
</evidence>
<dbReference type="EMBL" id="JAHLQT010038351">
    <property type="protein sequence ID" value="KAG7156875.1"/>
    <property type="molecule type" value="Genomic_DNA"/>
</dbReference>
<dbReference type="Pfam" id="PF05050">
    <property type="entry name" value="Methyltransf_21"/>
    <property type="match status" value="1"/>
</dbReference>
<feature type="domain" description="Methyltransferase FkbM" evidence="2">
    <location>
        <begin position="167"/>
        <end position="244"/>
    </location>
</feature>
<feature type="transmembrane region" description="Helical" evidence="1">
    <location>
        <begin position="12"/>
        <end position="30"/>
    </location>
</feature>
<evidence type="ECO:0000313" key="3">
    <source>
        <dbReference type="EMBL" id="KAG7156875.1"/>
    </source>
</evidence>
<sequence length="267" mass="30374">MASLVYQCLKMKYGQLLCLCVLLISVWILTNKSGTTQRLNEIFITKTSMDLKGKAPQPERVLTDATYQGAAQDDPALVTYVRHLMKPPSTLRYNLTHPEKQHFSQYRQTQHADATYFHGKREGFFVEVGAVDGETLSNSLYLERNLGWSGLLIEVKRGTLGVLGRTFPDRGERIQAIPLYTMLLALNTTVIDFFSLDIEGGEMKVLMTIPWDKVKVGLLVVESNLIPEGRKFLVDYMTSKGYKFIGNRGIDSWFMLPELVNQYIKKH</sequence>
<keyword evidence="4" id="KW-1185">Reference proteome</keyword>
<comment type="caution">
    <text evidence="3">The sequence shown here is derived from an EMBL/GenBank/DDBJ whole genome shotgun (WGS) entry which is preliminary data.</text>
</comment>
<keyword evidence="1" id="KW-0472">Membrane</keyword>
<evidence type="ECO:0000259" key="2">
    <source>
        <dbReference type="Pfam" id="PF05050"/>
    </source>
</evidence>
<dbReference type="GO" id="GO:0005789">
    <property type="term" value="C:endoplasmic reticulum membrane"/>
    <property type="evidence" value="ECO:0007669"/>
    <property type="project" value="TreeGrafter"/>
</dbReference>
<dbReference type="PANTHER" id="PTHR34009">
    <property type="entry name" value="PROTEIN STAR"/>
    <property type="match status" value="1"/>
</dbReference>